<dbReference type="Proteomes" id="UP000789595">
    <property type="component" value="Unassembled WGS sequence"/>
</dbReference>
<gene>
    <name evidence="1" type="ORF">PECAL_6P00720</name>
</gene>
<dbReference type="Gene3D" id="3.40.50.1820">
    <property type="entry name" value="alpha/beta hydrolase"/>
    <property type="match status" value="1"/>
</dbReference>
<protein>
    <submittedName>
        <fullName evidence="1">Uncharacterized protein</fullName>
    </submittedName>
</protein>
<dbReference type="InterPro" id="IPR029058">
    <property type="entry name" value="AB_hydrolase_fold"/>
</dbReference>
<evidence type="ECO:0000313" key="2">
    <source>
        <dbReference type="Proteomes" id="UP000789595"/>
    </source>
</evidence>
<dbReference type="SUPFAM" id="SSF53474">
    <property type="entry name" value="alpha/beta-Hydrolases"/>
    <property type="match status" value="1"/>
</dbReference>
<evidence type="ECO:0000313" key="1">
    <source>
        <dbReference type="EMBL" id="CAH0378484.1"/>
    </source>
</evidence>
<dbReference type="OrthoDB" id="676979at2759"/>
<proteinExistence type="predicted"/>
<sequence>GIIPACKRARRQMRVAQLVLASILPRIPALRDSKLIFQSQLSLLQNAAAGAPLPQDSFPHARSTSKFGEILWRANDAARARNALDALGSNPLATATASAYSVLAALQSQELVERRQSARRDLLTPTRSPDFEGVLLWECADAISKATPDLACDDHVGVLYALALSRAALSARGHGADARRLERAVAKHFHALPRETRGDVAYDLVAADDIRRSPRFDGGDRRRSRADTILVAFAGLGSRGHVGYEWRGAAHRISQEQEFDVLFAADPAASWHTGGACWRYRGDAALRRVLRGLRGRYDRVAFVGDSMGGSAALRYAQYADAVCALAPQVTNLAEDPHVGREDLCAAAARRHVEGPLLRSVERALRRRIPISVHFCAGHARDAAHAAALPPGATRVAHAGDEHDVAALLKADGVLDDVVRELLVD</sequence>
<dbReference type="AlphaFoldDB" id="A0A8J2X2J1"/>
<name>A0A8J2X2J1_9STRA</name>
<reference evidence="1" key="1">
    <citation type="submission" date="2021-11" db="EMBL/GenBank/DDBJ databases">
        <authorList>
            <consortium name="Genoscope - CEA"/>
            <person name="William W."/>
        </authorList>
    </citation>
    <scope>NUCLEOTIDE SEQUENCE</scope>
</reference>
<dbReference type="EMBL" id="CAKKNE010000006">
    <property type="protein sequence ID" value="CAH0378484.1"/>
    <property type="molecule type" value="Genomic_DNA"/>
</dbReference>
<organism evidence="1 2">
    <name type="scientific">Pelagomonas calceolata</name>
    <dbReference type="NCBI Taxonomy" id="35677"/>
    <lineage>
        <taxon>Eukaryota</taxon>
        <taxon>Sar</taxon>
        <taxon>Stramenopiles</taxon>
        <taxon>Ochrophyta</taxon>
        <taxon>Pelagophyceae</taxon>
        <taxon>Pelagomonadales</taxon>
        <taxon>Pelagomonadaceae</taxon>
        <taxon>Pelagomonas</taxon>
    </lineage>
</organism>
<comment type="caution">
    <text evidence="1">The sequence shown here is derived from an EMBL/GenBank/DDBJ whole genome shotgun (WGS) entry which is preliminary data.</text>
</comment>
<keyword evidence="2" id="KW-1185">Reference proteome</keyword>
<accession>A0A8J2X2J1</accession>
<feature type="non-terminal residue" evidence="1">
    <location>
        <position position="1"/>
    </location>
</feature>